<proteinExistence type="inferred from homology"/>
<evidence type="ECO:0000256" key="1">
    <source>
        <dbReference type="ARBA" id="ARBA00005234"/>
    </source>
</evidence>
<evidence type="ECO:0000259" key="6">
    <source>
        <dbReference type="Pfam" id="PF02902"/>
    </source>
</evidence>
<feature type="coiled-coil region" evidence="4">
    <location>
        <begin position="69"/>
        <end position="96"/>
    </location>
</feature>
<dbReference type="Proteomes" id="UP001151760">
    <property type="component" value="Unassembled WGS sequence"/>
</dbReference>
<evidence type="ECO:0000256" key="4">
    <source>
        <dbReference type="SAM" id="Coils"/>
    </source>
</evidence>
<accession>A0ABQ4Z4H8</accession>
<evidence type="ECO:0000313" key="7">
    <source>
        <dbReference type="EMBL" id="GJS83937.1"/>
    </source>
</evidence>
<feature type="domain" description="Ubiquitin-like protease family profile" evidence="6">
    <location>
        <begin position="265"/>
        <end position="302"/>
    </location>
</feature>
<reference evidence="7" key="1">
    <citation type="journal article" date="2022" name="Int. J. Mol. Sci.">
        <title>Draft Genome of Tanacetum Coccineum: Genomic Comparison of Closely Related Tanacetum-Family Plants.</title>
        <authorList>
            <person name="Yamashiro T."/>
            <person name="Shiraishi A."/>
            <person name="Nakayama K."/>
            <person name="Satake H."/>
        </authorList>
    </citation>
    <scope>NUCLEOTIDE SEQUENCE</scope>
</reference>
<evidence type="ECO:0000256" key="2">
    <source>
        <dbReference type="ARBA" id="ARBA00022670"/>
    </source>
</evidence>
<dbReference type="InterPro" id="IPR003653">
    <property type="entry name" value="Peptidase_C48_C"/>
</dbReference>
<feature type="region of interest" description="Disordered" evidence="5">
    <location>
        <begin position="1"/>
        <end position="21"/>
    </location>
</feature>
<reference evidence="7" key="2">
    <citation type="submission" date="2022-01" db="EMBL/GenBank/DDBJ databases">
        <authorList>
            <person name="Yamashiro T."/>
            <person name="Shiraishi A."/>
            <person name="Satake H."/>
            <person name="Nakayama K."/>
        </authorList>
    </citation>
    <scope>NUCLEOTIDE SEQUENCE</scope>
</reference>
<evidence type="ECO:0000313" key="8">
    <source>
        <dbReference type="Proteomes" id="UP001151760"/>
    </source>
</evidence>
<evidence type="ECO:0000256" key="3">
    <source>
        <dbReference type="ARBA" id="ARBA00022801"/>
    </source>
</evidence>
<comment type="similarity">
    <text evidence="1">Belongs to the peptidase C48 family.</text>
</comment>
<keyword evidence="2" id="KW-0645">Protease</keyword>
<dbReference type="InterPro" id="IPR038765">
    <property type="entry name" value="Papain-like_cys_pep_sf"/>
</dbReference>
<dbReference type="Gene3D" id="3.40.395.10">
    <property type="entry name" value="Adenoviral Proteinase, Chain A"/>
    <property type="match status" value="1"/>
</dbReference>
<protein>
    <submittedName>
        <fullName evidence="7">Phospholipase-like protein</fullName>
    </submittedName>
</protein>
<comment type="caution">
    <text evidence="7">The sequence shown here is derived from an EMBL/GenBank/DDBJ whole genome shotgun (WGS) entry which is preliminary data.</text>
</comment>
<evidence type="ECO:0000256" key="5">
    <source>
        <dbReference type="SAM" id="MobiDB-lite"/>
    </source>
</evidence>
<dbReference type="SUPFAM" id="SSF54001">
    <property type="entry name" value="Cysteine proteinases"/>
    <property type="match status" value="1"/>
</dbReference>
<keyword evidence="3" id="KW-0378">Hydrolase</keyword>
<keyword evidence="8" id="KW-1185">Reference proteome</keyword>
<name>A0ABQ4Z4H8_9ASTR</name>
<dbReference type="Pfam" id="PF02902">
    <property type="entry name" value="Peptidase_C48"/>
    <property type="match status" value="1"/>
</dbReference>
<gene>
    <name evidence="7" type="ORF">Tco_0750478</name>
</gene>
<keyword evidence="4" id="KW-0175">Coiled coil</keyword>
<sequence length="302" mass="33898">MSLGILSRNGALGAQPSPRLTPDAVETQAEWWLASKAFFDGHIRESPTIPPPVNQHSRDDVPEYIYRRMVEQHNLLKELEDKIKAHKLMINQMNEDLQVNCNAIGRIPGPMKGTVYVGEHCGLSEFSGLQNTQGFTQDVMNRERRDSRPRIFFRSPYMLFPPTTVVPKKWTKKSRKKTSTVDISAFDLGNVVGDDNAQDDEVRITGARATGDFISFENVDPNKCTVAKSGTASLHPGTYIFLLQMDRHLRGTLDGSTCPYPSWDDVYWVYMPIHAGGDHWVTGAINLPHSTFLVLDSLSSHN</sequence>
<dbReference type="EMBL" id="BQNB010010938">
    <property type="protein sequence ID" value="GJS83937.1"/>
    <property type="molecule type" value="Genomic_DNA"/>
</dbReference>
<organism evidence="7 8">
    <name type="scientific">Tanacetum coccineum</name>
    <dbReference type="NCBI Taxonomy" id="301880"/>
    <lineage>
        <taxon>Eukaryota</taxon>
        <taxon>Viridiplantae</taxon>
        <taxon>Streptophyta</taxon>
        <taxon>Embryophyta</taxon>
        <taxon>Tracheophyta</taxon>
        <taxon>Spermatophyta</taxon>
        <taxon>Magnoliopsida</taxon>
        <taxon>eudicotyledons</taxon>
        <taxon>Gunneridae</taxon>
        <taxon>Pentapetalae</taxon>
        <taxon>asterids</taxon>
        <taxon>campanulids</taxon>
        <taxon>Asterales</taxon>
        <taxon>Asteraceae</taxon>
        <taxon>Asteroideae</taxon>
        <taxon>Anthemideae</taxon>
        <taxon>Anthemidinae</taxon>
        <taxon>Tanacetum</taxon>
    </lineage>
</organism>